<organism evidence="1 2">
    <name type="scientific">Mucuna pruriens</name>
    <name type="common">Velvet bean</name>
    <name type="synonym">Dolichos pruriens</name>
    <dbReference type="NCBI Taxonomy" id="157652"/>
    <lineage>
        <taxon>Eukaryota</taxon>
        <taxon>Viridiplantae</taxon>
        <taxon>Streptophyta</taxon>
        <taxon>Embryophyta</taxon>
        <taxon>Tracheophyta</taxon>
        <taxon>Spermatophyta</taxon>
        <taxon>Magnoliopsida</taxon>
        <taxon>eudicotyledons</taxon>
        <taxon>Gunneridae</taxon>
        <taxon>Pentapetalae</taxon>
        <taxon>rosids</taxon>
        <taxon>fabids</taxon>
        <taxon>Fabales</taxon>
        <taxon>Fabaceae</taxon>
        <taxon>Papilionoideae</taxon>
        <taxon>50 kb inversion clade</taxon>
        <taxon>NPAAA clade</taxon>
        <taxon>indigoferoid/millettioid clade</taxon>
        <taxon>Phaseoleae</taxon>
        <taxon>Mucuna</taxon>
    </lineage>
</organism>
<dbReference type="Proteomes" id="UP000257109">
    <property type="component" value="Unassembled WGS sequence"/>
</dbReference>
<dbReference type="AlphaFoldDB" id="A0A371HZ52"/>
<comment type="caution">
    <text evidence="1">The sequence shown here is derived from an EMBL/GenBank/DDBJ whole genome shotgun (WGS) entry which is preliminary data.</text>
</comment>
<evidence type="ECO:0000313" key="1">
    <source>
        <dbReference type="EMBL" id="RDY08070.1"/>
    </source>
</evidence>
<keyword evidence="2" id="KW-1185">Reference proteome</keyword>
<feature type="non-terminal residue" evidence="1">
    <location>
        <position position="96"/>
    </location>
</feature>
<evidence type="ECO:0000313" key="2">
    <source>
        <dbReference type="Proteomes" id="UP000257109"/>
    </source>
</evidence>
<name>A0A371HZ52_MUCPR</name>
<gene>
    <name evidence="1" type="ORF">CR513_07750</name>
</gene>
<protein>
    <submittedName>
        <fullName evidence="1">Uncharacterized protein</fullName>
    </submittedName>
</protein>
<proteinExistence type="predicted"/>
<accession>A0A371HZ52</accession>
<reference evidence="1" key="1">
    <citation type="submission" date="2018-05" db="EMBL/GenBank/DDBJ databases">
        <title>Draft genome of Mucuna pruriens seed.</title>
        <authorList>
            <person name="Nnadi N.E."/>
            <person name="Vos R."/>
            <person name="Hasami M.H."/>
            <person name="Devisetty U.K."/>
            <person name="Aguiy J.C."/>
        </authorList>
    </citation>
    <scope>NUCLEOTIDE SEQUENCE [LARGE SCALE GENOMIC DNA]</scope>
    <source>
        <strain evidence="1">JCA_2017</strain>
    </source>
</reference>
<sequence>MHNKRACSSIGCKFGFGCPALDAHQGSLLIQRLKIWFWTSIRVCMSYFGHTRRELARQKVADLVLDVKKVREAREGGLMVHFKEQKTYETLHEHFY</sequence>
<dbReference type="EMBL" id="QJKJ01001347">
    <property type="protein sequence ID" value="RDY08070.1"/>
    <property type="molecule type" value="Genomic_DNA"/>
</dbReference>